<evidence type="ECO:0000313" key="9">
    <source>
        <dbReference type="EMBL" id="HCK25204.1"/>
    </source>
</evidence>
<evidence type="ECO:0000256" key="6">
    <source>
        <dbReference type="SAM" id="Phobius"/>
    </source>
</evidence>
<feature type="transmembrane region" description="Helical" evidence="6">
    <location>
        <begin position="21"/>
        <end position="40"/>
    </location>
</feature>
<keyword evidence="2" id="KW-1003">Cell membrane</keyword>
<proteinExistence type="predicted"/>
<comment type="caution">
    <text evidence="9">The sequence shown here is derived from an EMBL/GenBank/DDBJ whole genome shotgun (WGS) entry which is preliminary data.</text>
</comment>
<feature type="domain" description="ABC3 transporter permease C-terminal" evidence="7">
    <location>
        <begin position="292"/>
        <end position="419"/>
    </location>
</feature>
<keyword evidence="4 6" id="KW-1133">Transmembrane helix</keyword>
<dbReference type="EMBL" id="DPVG01000394">
    <property type="protein sequence ID" value="HCK25204.1"/>
    <property type="molecule type" value="Genomic_DNA"/>
</dbReference>
<dbReference type="InterPro" id="IPR050250">
    <property type="entry name" value="Macrolide_Exporter_MacB"/>
</dbReference>
<protein>
    <submittedName>
        <fullName evidence="9">ABC transporter permease</fullName>
    </submittedName>
</protein>
<name>A0A3D2SHA4_9BACE</name>
<dbReference type="GO" id="GO:0005886">
    <property type="term" value="C:plasma membrane"/>
    <property type="evidence" value="ECO:0007669"/>
    <property type="project" value="UniProtKB-SubCell"/>
</dbReference>
<dbReference type="PANTHER" id="PTHR30572">
    <property type="entry name" value="MEMBRANE COMPONENT OF TRANSPORTER-RELATED"/>
    <property type="match status" value="1"/>
</dbReference>
<feature type="domain" description="MacB-like periplasmic core" evidence="8">
    <location>
        <begin position="20"/>
        <end position="245"/>
    </location>
</feature>
<dbReference type="InterPro" id="IPR003838">
    <property type="entry name" value="ABC3_permease_C"/>
</dbReference>
<dbReference type="GO" id="GO:0022857">
    <property type="term" value="F:transmembrane transporter activity"/>
    <property type="evidence" value="ECO:0007669"/>
    <property type="project" value="TreeGrafter"/>
</dbReference>
<keyword evidence="3 6" id="KW-0812">Transmembrane</keyword>
<evidence type="ECO:0000256" key="4">
    <source>
        <dbReference type="ARBA" id="ARBA00022989"/>
    </source>
</evidence>
<keyword evidence="5 6" id="KW-0472">Membrane</keyword>
<dbReference type="Pfam" id="PF02687">
    <property type="entry name" value="FtsX"/>
    <property type="match status" value="1"/>
</dbReference>
<evidence type="ECO:0000259" key="8">
    <source>
        <dbReference type="Pfam" id="PF12704"/>
    </source>
</evidence>
<comment type="subcellular location">
    <subcellularLocation>
        <location evidence="1">Cell membrane</location>
        <topology evidence="1">Multi-pass membrane protein</topology>
    </subcellularLocation>
</comment>
<accession>A0A3D2SHA4</accession>
<feature type="transmembrane region" description="Helical" evidence="6">
    <location>
        <begin position="384"/>
        <end position="406"/>
    </location>
</feature>
<feature type="transmembrane region" description="Helical" evidence="6">
    <location>
        <begin position="291"/>
        <end position="308"/>
    </location>
</feature>
<gene>
    <name evidence="9" type="ORF">DHW31_10620</name>
</gene>
<evidence type="ECO:0000256" key="1">
    <source>
        <dbReference type="ARBA" id="ARBA00004651"/>
    </source>
</evidence>
<dbReference type="InterPro" id="IPR025857">
    <property type="entry name" value="MacB_PCD"/>
</dbReference>
<organism evidence="9 10">
    <name type="scientific">Bacteroides graminisolvens</name>
    <dbReference type="NCBI Taxonomy" id="477666"/>
    <lineage>
        <taxon>Bacteria</taxon>
        <taxon>Pseudomonadati</taxon>
        <taxon>Bacteroidota</taxon>
        <taxon>Bacteroidia</taxon>
        <taxon>Bacteroidales</taxon>
        <taxon>Bacteroidaceae</taxon>
        <taxon>Bacteroides</taxon>
    </lineage>
</organism>
<evidence type="ECO:0000259" key="7">
    <source>
        <dbReference type="Pfam" id="PF02687"/>
    </source>
</evidence>
<dbReference type="Pfam" id="PF12704">
    <property type="entry name" value="MacB_PCD"/>
    <property type="match status" value="1"/>
</dbReference>
<feature type="transmembrane region" description="Helical" evidence="6">
    <location>
        <begin position="342"/>
        <end position="364"/>
    </location>
</feature>
<evidence type="ECO:0000313" key="10">
    <source>
        <dbReference type="Proteomes" id="UP000263098"/>
    </source>
</evidence>
<sequence length="427" mass="47409">MIKQYIQQAIYQLRAQPVLSAISVLGTALAICLIMVIVMMQQIKTEPYAPESNRDRMLHVKWMTSFQKGGSIDYSSNGPMSIQTARQCFRALTTPEAVTIYSIEHTMQASIPKGTAFGVDMKQTDEKFWKVFDFSFVDGKPFDEAQSEAGIPVAVITESVARALYGTVQVSGKAIHLNYAPFRIAGVVRDVSTLAANAYAQVWVPYRSTDIDGMSWYNNIMGTMRVSMLARSKNDFAAIRKECEQLRLKYNAGLKDEEIAYRDQPDTQEVSALRKWANGSPDIKAERNKRLLVYAILLIIPAINLSSMTQSRLRQRVAEIGVRRSFGSTRGNIMWQVLAENLVLTCIAGLVGLLFCVLFALAFGSTLFSASTLMLLNEAPTVDVMMLMHTSTFGYALLFCLILNLLSAGIPAWKASRVSITDALSNQ</sequence>
<evidence type="ECO:0000256" key="3">
    <source>
        <dbReference type="ARBA" id="ARBA00022692"/>
    </source>
</evidence>
<dbReference type="Proteomes" id="UP000263098">
    <property type="component" value="Unassembled WGS sequence"/>
</dbReference>
<dbReference type="PANTHER" id="PTHR30572:SF18">
    <property type="entry name" value="ABC-TYPE MACROLIDE FAMILY EXPORT SYSTEM PERMEASE COMPONENT 2"/>
    <property type="match status" value="1"/>
</dbReference>
<evidence type="ECO:0000256" key="2">
    <source>
        <dbReference type="ARBA" id="ARBA00022475"/>
    </source>
</evidence>
<evidence type="ECO:0000256" key="5">
    <source>
        <dbReference type="ARBA" id="ARBA00023136"/>
    </source>
</evidence>
<dbReference type="AlphaFoldDB" id="A0A3D2SHA4"/>
<reference evidence="9 10" key="1">
    <citation type="journal article" date="2018" name="Nat. Biotechnol.">
        <title>A standardized bacterial taxonomy based on genome phylogeny substantially revises the tree of life.</title>
        <authorList>
            <person name="Parks D.H."/>
            <person name="Chuvochina M."/>
            <person name="Waite D.W."/>
            <person name="Rinke C."/>
            <person name="Skarshewski A."/>
            <person name="Chaumeil P.A."/>
            <person name="Hugenholtz P."/>
        </authorList>
    </citation>
    <scope>NUCLEOTIDE SEQUENCE [LARGE SCALE GENOMIC DNA]</scope>
    <source>
        <strain evidence="9">UBA9667</strain>
    </source>
</reference>